<keyword evidence="5" id="KW-1185">Reference proteome</keyword>
<dbReference type="EMBL" id="WNWR01000224">
    <property type="protein sequence ID" value="KAE9987906.1"/>
    <property type="molecule type" value="Genomic_DNA"/>
</dbReference>
<name>A0A8H3UT96_VENIN</name>
<evidence type="ECO:0000313" key="2">
    <source>
        <dbReference type="EMBL" id="KAE9976199.1"/>
    </source>
</evidence>
<dbReference type="EMBL" id="WNWS01000179">
    <property type="protein sequence ID" value="KAE9976199.1"/>
    <property type="molecule type" value="Genomic_DNA"/>
</dbReference>
<accession>A0A8H3UT96</accession>
<reference evidence="2 4" key="1">
    <citation type="submission" date="2018-12" db="EMBL/GenBank/DDBJ databases">
        <title>Venturia inaequalis Genome Resource.</title>
        <authorList>
            <person name="Lichtner F.J."/>
        </authorList>
    </citation>
    <scope>NUCLEOTIDE SEQUENCE [LARGE SCALE GENOMIC DNA]</scope>
    <source>
        <strain evidence="2 4">120213</strain>
        <strain evidence="3 5">DMI_063113</strain>
    </source>
</reference>
<dbReference type="InterPro" id="IPR056672">
    <property type="entry name" value="DUF7770"/>
</dbReference>
<dbReference type="AlphaFoldDB" id="A0A8H3UT96"/>
<dbReference type="Pfam" id="PF24968">
    <property type="entry name" value="DUF7770"/>
    <property type="match status" value="1"/>
</dbReference>
<evidence type="ECO:0000313" key="3">
    <source>
        <dbReference type="EMBL" id="KAE9987906.1"/>
    </source>
</evidence>
<evidence type="ECO:0000259" key="1">
    <source>
        <dbReference type="Pfam" id="PF24968"/>
    </source>
</evidence>
<evidence type="ECO:0000313" key="5">
    <source>
        <dbReference type="Proteomes" id="UP000490939"/>
    </source>
</evidence>
<gene>
    <name evidence="3" type="ORF">EG327_003592</name>
    <name evidence="2" type="ORF">EG328_002751</name>
</gene>
<sequence>MRAEDIDYVNGVLEVTNHEYVLSNSTLQHWDFAVNNGFTVKHFTDLIYENKREIYNMSGGGSGCRYWQYVVLGDFARSGFLVDANAATILWPNLLFSYARDIPREALPMVMGQFDVEDEEEDEDEDEDE</sequence>
<evidence type="ECO:0000313" key="4">
    <source>
        <dbReference type="Proteomes" id="UP000447873"/>
    </source>
</evidence>
<feature type="domain" description="DUF7770" evidence="1">
    <location>
        <begin position="4"/>
        <end position="114"/>
    </location>
</feature>
<protein>
    <recommendedName>
        <fullName evidence="1">DUF7770 domain-containing protein</fullName>
    </recommendedName>
</protein>
<dbReference type="Proteomes" id="UP000447873">
    <property type="component" value="Unassembled WGS sequence"/>
</dbReference>
<dbReference type="Proteomes" id="UP000490939">
    <property type="component" value="Unassembled WGS sequence"/>
</dbReference>
<comment type="caution">
    <text evidence="2">The sequence shown here is derived from an EMBL/GenBank/DDBJ whole genome shotgun (WGS) entry which is preliminary data.</text>
</comment>
<organism evidence="2 4">
    <name type="scientific">Venturia inaequalis</name>
    <name type="common">Apple scab fungus</name>
    <dbReference type="NCBI Taxonomy" id="5025"/>
    <lineage>
        <taxon>Eukaryota</taxon>
        <taxon>Fungi</taxon>
        <taxon>Dikarya</taxon>
        <taxon>Ascomycota</taxon>
        <taxon>Pezizomycotina</taxon>
        <taxon>Dothideomycetes</taxon>
        <taxon>Pleosporomycetidae</taxon>
        <taxon>Venturiales</taxon>
        <taxon>Venturiaceae</taxon>
        <taxon>Venturia</taxon>
    </lineage>
</organism>
<proteinExistence type="predicted"/>